<feature type="compositionally biased region" description="Low complexity" evidence="1">
    <location>
        <begin position="240"/>
        <end position="253"/>
    </location>
</feature>
<proteinExistence type="predicted"/>
<evidence type="ECO:0000313" key="5">
    <source>
        <dbReference type="RefSeq" id="XP_002134575.2"/>
    </source>
</evidence>
<feature type="region of interest" description="Disordered" evidence="1">
    <location>
        <begin position="504"/>
        <end position="530"/>
    </location>
</feature>
<feature type="compositionally biased region" description="Low complexity" evidence="1">
    <location>
        <begin position="595"/>
        <end position="604"/>
    </location>
</feature>
<dbReference type="AlphaFoldDB" id="A0A6I8V108"/>
<protein>
    <submittedName>
        <fullName evidence="5">Mucin-5AC</fullName>
    </submittedName>
</protein>
<feature type="compositionally biased region" description="Low complexity" evidence="1">
    <location>
        <begin position="837"/>
        <end position="846"/>
    </location>
</feature>
<feature type="region of interest" description="Disordered" evidence="1">
    <location>
        <begin position="583"/>
        <end position="610"/>
    </location>
</feature>
<dbReference type="CDD" id="cd00104">
    <property type="entry name" value="KAZAL_FS"/>
    <property type="match status" value="1"/>
</dbReference>
<evidence type="ECO:0000256" key="1">
    <source>
        <dbReference type="SAM" id="MobiDB-lite"/>
    </source>
</evidence>
<dbReference type="Pfam" id="PF07648">
    <property type="entry name" value="Kazal_2"/>
    <property type="match status" value="1"/>
</dbReference>
<evidence type="ECO:0000259" key="3">
    <source>
        <dbReference type="PROSITE" id="PS51465"/>
    </source>
</evidence>
<keyword evidence="2" id="KW-0732">Signal</keyword>
<feature type="compositionally biased region" description="Low complexity" evidence="1">
    <location>
        <begin position="380"/>
        <end position="409"/>
    </location>
</feature>
<sequence>MTTTLCLFGLGLCLLASIVGGWDYSVPYDYAAPYYAAPYYFAPPRYDISPCPPTGEESVVCAVASGAQPATFPSPCEVDRFSRQTGVEWKIIYEDRCDKMEECPDACNEEFRPICATFRSSRRTFRNYCELLLVTCRTDHQWKILHDGTCDSRLPPLYSPRARSYNPYEMHAIQPSYGPYGSYRSQPLRRPQTFLVSPPPPYKVVAYEPYEISLDNLPTEYQTKQTSPKAYSTTTHEPETTTQEPQTNTETTESIETTGFTVASQRSTKVLTVNAVVIDNETSPEPNSTTFPTKNKPKSTYGSTPIPSTEVTSTFANPLNRSISINAVGLTIKSTTETSPETTYPYYSPTSTPEKDSTTDKPLERSININAVSIEDEASTEPSSTASSPSYPVYNTTAPPEHATTTARPSAQSIRINAVAEIISDETSPKQSSGVDSSTEASSTVAPSSYEMYPSFPGTPSYPSYSDYSASASYSPTAIATTEEASTTVKPLLKSLSLNAVAETKGDVSEEETTLDPSTEASSTVAPSSYETYPSYQASPSYISYSDSSAYAPYSPTAISTTEEASTTVKPLLKSLSLNAVAETKGDVSEEETTLDSSTEASSTVAPSSYETYPSYQASPSYISYSDSSAYAPYSPAAISTTEEASTTVKPLLKSLSLNAVAETKGDVSEEETTLDSSTEASSTVAPSSYETYPSYQASPSYISYSDSSAYAPYSPTAISTTEEASTTVKPLLKSLSLNAVAETKGDVSGEETTLDSPTEASFTVAPSSYETYPSYQASPSYLSYSDSSAYASYSPTAIAPTEEAATTVKPLLRSLSLNAVANTKDDVAEGETTPNTSSTAGVTASTEEETSSEPSPTAATPKNQSRPSYPTSPKTTYKSRSDDSTSESLSFFRVNAVAVKEGQESTQVSNSTAPEVSLSSGNAPNNTIVDYVSGKDGENKHHLRVYNTGSQGNVIIFNINTN</sequence>
<dbReference type="SMART" id="SM00280">
    <property type="entry name" value="KAZAL"/>
    <property type="match status" value="1"/>
</dbReference>
<feature type="region of interest" description="Disordered" evidence="1">
    <location>
        <begin position="336"/>
        <end position="454"/>
    </location>
</feature>
<feature type="region of interest" description="Disordered" evidence="1">
    <location>
        <begin position="219"/>
        <end position="253"/>
    </location>
</feature>
<feature type="compositionally biased region" description="Polar residues" evidence="1">
    <location>
        <begin position="515"/>
        <end position="530"/>
    </location>
</feature>
<feature type="region of interest" description="Disordered" evidence="1">
    <location>
        <begin position="663"/>
        <end position="690"/>
    </location>
</feature>
<feature type="signal peptide" evidence="2">
    <location>
        <begin position="1"/>
        <end position="21"/>
    </location>
</feature>
<reference evidence="5" key="1">
    <citation type="submission" date="2025-08" db="UniProtKB">
        <authorList>
            <consortium name="RefSeq"/>
        </authorList>
    </citation>
    <scope>IDENTIFICATION</scope>
    <source>
        <strain evidence="5">MV-25-SWS-2005</strain>
        <tissue evidence="5">Whole body</tissue>
    </source>
</reference>
<gene>
    <name evidence="5" type="primary">LOC6901099</name>
</gene>
<dbReference type="SUPFAM" id="SSF100895">
    <property type="entry name" value="Kazal-type serine protease inhibitors"/>
    <property type="match status" value="1"/>
</dbReference>
<feature type="compositionally biased region" description="Polar residues" evidence="1">
    <location>
        <begin position="863"/>
        <end position="879"/>
    </location>
</feature>
<name>A0A6I8V108_DROPS</name>
<evidence type="ECO:0000256" key="2">
    <source>
        <dbReference type="SAM" id="SignalP"/>
    </source>
</evidence>
<organism evidence="4 5">
    <name type="scientific">Drosophila pseudoobscura pseudoobscura</name>
    <name type="common">Fruit fly</name>
    <dbReference type="NCBI Taxonomy" id="46245"/>
    <lineage>
        <taxon>Eukaryota</taxon>
        <taxon>Metazoa</taxon>
        <taxon>Ecdysozoa</taxon>
        <taxon>Arthropoda</taxon>
        <taxon>Hexapoda</taxon>
        <taxon>Insecta</taxon>
        <taxon>Pterygota</taxon>
        <taxon>Neoptera</taxon>
        <taxon>Endopterygota</taxon>
        <taxon>Diptera</taxon>
        <taxon>Brachycera</taxon>
        <taxon>Muscomorpha</taxon>
        <taxon>Ephydroidea</taxon>
        <taxon>Drosophilidae</taxon>
        <taxon>Drosophila</taxon>
        <taxon>Sophophora</taxon>
    </lineage>
</organism>
<dbReference type="InParanoid" id="A0A6I8V108"/>
<feature type="compositionally biased region" description="Low complexity" evidence="1">
    <location>
        <begin position="336"/>
        <end position="352"/>
    </location>
</feature>
<feature type="compositionally biased region" description="Low complexity" evidence="1">
    <location>
        <begin position="675"/>
        <end position="684"/>
    </location>
</feature>
<dbReference type="ExpressionAtlas" id="A0A6I8V108">
    <property type="expression patterns" value="baseline"/>
</dbReference>
<dbReference type="PROSITE" id="PS51465">
    <property type="entry name" value="KAZAL_2"/>
    <property type="match status" value="1"/>
</dbReference>
<accession>A0A6I8V108</accession>
<feature type="region of interest" description="Disordered" evidence="1">
    <location>
        <begin position="902"/>
        <end position="925"/>
    </location>
</feature>
<dbReference type="RefSeq" id="XP_002134575.2">
    <property type="nucleotide sequence ID" value="XM_002134539.3"/>
</dbReference>
<dbReference type="Gene3D" id="3.30.60.30">
    <property type="match status" value="1"/>
</dbReference>
<evidence type="ECO:0000313" key="4">
    <source>
        <dbReference type="Proteomes" id="UP000001819"/>
    </source>
</evidence>
<feature type="region of interest" description="Disordered" evidence="1">
    <location>
        <begin position="825"/>
        <end position="887"/>
    </location>
</feature>
<keyword evidence="4" id="KW-1185">Reference proteome</keyword>
<dbReference type="KEGG" id="dpo:6901099"/>
<feature type="compositionally biased region" description="Polar residues" evidence="1">
    <location>
        <begin position="905"/>
        <end position="925"/>
    </location>
</feature>
<feature type="compositionally biased region" description="Polar residues" evidence="1">
    <location>
        <begin position="425"/>
        <end position="447"/>
    </location>
</feature>
<dbReference type="InterPro" id="IPR002350">
    <property type="entry name" value="Kazal_dom"/>
</dbReference>
<dbReference type="Proteomes" id="UP000001819">
    <property type="component" value="Chromosome X"/>
</dbReference>
<feature type="compositionally biased region" description="Basic and acidic residues" evidence="1">
    <location>
        <begin position="353"/>
        <end position="364"/>
    </location>
</feature>
<feature type="compositionally biased region" description="Polar residues" evidence="1">
    <location>
        <begin position="219"/>
        <end position="232"/>
    </location>
</feature>
<feature type="compositionally biased region" description="Low complexity" evidence="1">
    <location>
        <begin position="853"/>
        <end position="862"/>
    </location>
</feature>
<feature type="region of interest" description="Disordered" evidence="1">
    <location>
        <begin position="281"/>
        <end position="313"/>
    </location>
</feature>
<dbReference type="InterPro" id="IPR036058">
    <property type="entry name" value="Kazal_dom_sf"/>
</dbReference>
<feature type="domain" description="Kazal-like" evidence="3">
    <location>
        <begin position="98"/>
        <end position="152"/>
    </location>
</feature>
<feature type="chain" id="PRO_5026185209" evidence="2">
    <location>
        <begin position="22"/>
        <end position="963"/>
    </location>
</feature>